<evidence type="ECO:0000313" key="3">
    <source>
        <dbReference type="Proteomes" id="UP001230220"/>
    </source>
</evidence>
<keyword evidence="1" id="KW-0812">Transmembrane</keyword>
<keyword evidence="1" id="KW-0472">Membrane</keyword>
<feature type="transmembrane region" description="Helical" evidence="1">
    <location>
        <begin position="127"/>
        <end position="150"/>
    </location>
</feature>
<evidence type="ECO:0000313" key="2">
    <source>
        <dbReference type="EMBL" id="MDQ0360846.1"/>
    </source>
</evidence>
<name>A0ABU0E2A1_9FIRM</name>
<feature type="transmembrane region" description="Helical" evidence="1">
    <location>
        <begin position="53"/>
        <end position="74"/>
    </location>
</feature>
<sequence>MKKIKERQVILIISLLAGILLAYILFDGIFQYAELSELIDKPFFSKLQSTFPYFLVLVTIDVITIWFMYDLFKIRKKNGSIKYNKLLGTGIFQLLLELPYYFILFFLSSEVVGSYFRIFAWYNTYDYLRIAFYIYCIGLIIKAIMILLSFKIQEDSANKIIDNRKMKIIRLIGAFCYGGLIFIMFLIPSVLLKKEIEINIPLDDYSVFEGENGQGYTLFIYDYYKCFDDEYEIWEDEEDMNMVLAYRYLYRSEIEIISKNNGELSNGDTVEIKWNKDNKPIDYGIKIKANSNTASFIVKGLKTKVFIDELKDEQKATVNEKLNEYVESQAFIESVNQFKKTEDLDFKLVSMKQTSVISEEFLKDDLITKNNVLSVYENAYTNRGKSSDMKKGDATDYYIYEVILENPKTLEKKYYYVACEIQVVTDDIVEEQSFDKIEFNLYKVMIADAVQKDENLLEGEIENSYIEKDNVKLVLKSVNSEAEIIYFK</sequence>
<keyword evidence="3" id="KW-1185">Reference proteome</keyword>
<accession>A0ABU0E2A1</accession>
<dbReference type="EMBL" id="JAUSUR010000002">
    <property type="protein sequence ID" value="MDQ0360846.1"/>
    <property type="molecule type" value="Genomic_DNA"/>
</dbReference>
<keyword evidence="1" id="KW-1133">Transmembrane helix</keyword>
<feature type="transmembrane region" description="Helical" evidence="1">
    <location>
        <begin position="171"/>
        <end position="192"/>
    </location>
</feature>
<comment type="caution">
    <text evidence="2">The sequence shown here is derived from an EMBL/GenBank/DDBJ whole genome shotgun (WGS) entry which is preliminary data.</text>
</comment>
<dbReference type="Proteomes" id="UP001230220">
    <property type="component" value="Unassembled WGS sequence"/>
</dbReference>
<gene>
    <name evidence="2" type="ORF">J2S15_001591</name>
</gene>
<proteinExistence type="predicted"/>
<organism evidence="2 3">
    <name type="scientific">Breznakia pachnodae</name>
    <dbReference type="NCBI Taxonomy" id="265178"/>
    <lineage>
        <taxon>Bacteria</taxon>
        <taxon>Bacillati</taxon>
        <taxon>Bacillota</taxon>
        <taxon>Erysipelotrichia</taxon>
        <taxon>Erysipelotrichales</taxon>
        <taxon>Erysipelotrichaceae</taxon>
        <taxon>Breznakia</taxon>
    </lineage>
</organism>
<reference evidence="2 3" key="1">
    <citation type="submission" date="2023-07" db="EMBL/GenBank/DDBJ databases">
        <title>Genomic Encyclopedia of Type Strains, Phase IV (KMG-IV): sequencing the most valuable type-strain genomes for metagenomic binning, comparative biology and taxonomic classification.</title>
        <authorList>
            <person name="Goeker M."/>
        </authorList>
    </citation>
    <scope>NUCLEOTIDE SEQUENCE [LARGE SCALE GENOMIC DNA]</scope>
    <source>
        <strain evidence="2 3">DSM 16784</strain>
    </source>
</reference>
<evidence type="ECO:0000256" key="1">
    <source>
        <dbReference type="SAM" id="Phobius"/>
    </source>
</evidence>
<protein>
    <submittedName>
        <fullName evidence="2">Uncharacterized protein</fullName>
    </submittedName>
</protein>
<feature type="transmembrane region" description="Helical" evidence="1">
    <location>
        <begin position="9"/>
        <end position="33"/>
    </location>
</feature>
<dbReference type="RefSeq" id="WP_307407054.1">
    <property type="nucleotide sequence ID" value="NZ_JAUSUR010000002.1"/>
</dbReference>
<feature type="transmembrane region" description="Helical" evidence="1">
    <location>
        <begin position="86"/>
        <end position="107"/>
    </location>
</feature>